<keyword evidence="2 7" id="KW-0732">Signal</keyword>
<dbReference type="InterPro" id="IPR036312">
    <property type="entry name" value="Bifun_inhib/LTP/seed_sf"/>
</dbReference>
<dbReference type="InterPro" id="IPR016140">
    <property type="entry name" value="Bifunc_inhib/LTP/seed_store"/>
</dbReference>
<evidence type="ECO:0000256" key="6">
    <source>
        <dbReference type="SAM" id="Phobius"/>
    </source>
</evidence>
<proteinExistence type="inferred from homology"/>
<feature type="transmembrane region" description="Helical" evidence="6">
    <location>
        <begin position="179"/>
        <end position="197"/>
    </location>
</feature>
<evidence type="ECO:0000256" key="5">
    <source>
        <dbReference type="SAM" id="MobiDB-lite"/>
    </source>
</evidence>
<gene>
    <name evidence="9" type="ORF">Cni_G28464</name>
</gene>
<keyword evidence="10" id="KW-1185">Reference proteome</keyword>
<evidence type="ECO:0000256" key="3">
    <source>
        <dbReference type="ARBA" id="ARBA00023157"/>
    </source>
</evidence>
<dbReference type="SUPFAM" id="SSF47699">
    <property type="entry name" value="Bifunctional inhibitor/lipid-transfer protein/seed storage 2S albumin"/>
    <property type="match status" value="1"/>
</dbReference>
<dbReference type="Proteomes" id="UP001327560">
    <property type="component" value="Chromosome 9"/>
</dbReference>
<feature type="region of interest" description="Disordered" evidence="5">
    <location>
        <begin position="148"/>
        <end position="172"/>
    </location>
</feature>
<keyword evidence="6" id="KW-1133">Transmembrane helix</keyword>
<evidence type="ECO:0000259" key="8">
    <source>
        <dbReference type="SMART" id="SM00499"/>
    </source>
</evidence>
<evidence type="ECO:0000313" key="10">
    <source>
        <dbReference type="Proteomes" id="UP001327560"/>
    </source>
</evidence>
<evidence type="ECO:0000313" key="9">
    <source>
        <dbReference type="EMBL" id="WOL19662.1"/>
    </source>
</evidence>
<evidence type="ECO:0000256" key="7">
    <source>
        <dbReference type="SAM" id="SignalP"/>
    </source>
</evidence>
<feature type="signal peptide" evidence="7">
    <location>
        <begin position="1"/>
        <end position="31"/>
    </location>
</feature>
<dbReference type="CDD" id="cd00010">
    <property type="entry name" value="AAI_LTSS"/>
    <property type="match status" value="1"/>
</dbReference>
<keyword evidence="6" id="KW-0812">Transmembrane</keyword>
<feature type="chain" id="PRO_5042992242" description="Bifunctional inhibitor/plant lipid transfer protein/seed storage helical domain-containing protein" evidence="7">
    <location>
        <begin position="32"/>
        <end position="198"/>
    </location>
</feature>
<evidence type="ECO:0000256" key="2">
    <source>
        <dbReference type="ARBA" id="ARBA00022729"/>
    </source>
</evidence>
<feature type="domain" description="Bifunctional inhibitor/plant lipid transfer protein/seed storage helical" evidence="8">
    <location>
        <begin position="40"/>
        <end position="118"/>
    </location>
</feature>
<keyword evidence="6" id="KW-0472">Membrane</keyword>
<feature type="compositionally biased region" description="Low complexity" evidence="5">
    <location>
        <begin position="148"/>
        <end position="159"/>
    </location>
</feature>
<evidence type="ECO:0000256" key="4">
    <source>
        <dbReference type="ARBA" id="ARBA00023180"/>
    </source>
</evidence>
<accession>A0AAQ3L2K4</accession>
<name>A0AAQ3L2K4_9LILI</name>
<dbReference type="SMART" id="SM00499">
    <property type="entry name" value="AAI"/>
    <property type="match status" value="1"/>
</dbReference>
<keyword evidence="3" id="KW-1015">Disulfide bond</keyword>
<dbReference type="Pfam" id="PF14368">
    <property type="entry name" value="LTP_2"/>
    <property type="match status" value="1"/>
</dbReference>
<protein>
    <recommendedName>
        <fullName evidence="8">Bifunctional inhibitor/plant lipid transfer protein/seed storage helical domain-containing protein</fullName>
    </recommendedName>
</protein>
<dbReference type="InterPro" id="IPR043325">
    <property type="entry name" value="LTSS"/>
</dbReference>
<reference evidence="9 10" key="1">
    <citation type="submission" date="2023-10" db="EMBL/GenBank/DDBJ databases">
        <title>Chromosome-scale genome assembly provides insights into flower coloration mechanisms of Canna indica.</title>
        <authorList>
            <person name="Li C."/>
        </authorList>
    </citation>
    <scope>NUCLEOTIDE SEQUENCE [LARGE SCALE GENOMIC DNA]</scope>
    <source>
        <tissue evidence="9">Flower</tissue>
    </source>
</reference>
<keyword evidence="4" id="KW-0325">Glycoprotein</keyword>
<dbReference type="PANTHER" id="PTHR33044">
    <property type="entry name" value="BIFUNCTIONAL INHIBITOR/LIPID-TRANSFER PROTEIN/SEED STORAGE 2S ALBUMIN SUPERFAMILY PROTEIN-RELATED"/>
    <property type="match status" value="1"/>
</dbReference>
<comment type="similarity">
    <text evidence="1">Belongs to the plant LTP family.</text>
</comment>
<evidence type="ECO:0000256" key="1">
    <source>
        <dbReference type="ARBA" id="ARBA00009748"/>
    </source>
</evidence>
<organism evidence="9 10">
    <name type="scientific">Canna indica</name>
    <name type="common">Indian-shot</name>
    <dbReference type="NCBI Taxonomy" id="4628"/>
    <lineage>
        <taxon>Eukaryota</taxon>
        <taxon>Viridiplantae</taxon>
        <taxon>Streptophyta</taxon>
        <taxon>Embryophyta</taxon>
        <taxon>Tracheophyta</taxon>
        <taxon>Spermatophyta</taxon>
        <taxon>Magnoliopsida</taxon>
        <taxon>Liliopsida</taxon>
        <taxon>Zingiberales</taxon>
        <taxon>Cannaceae</taxon>
        <taxon>Canna</taxon>
    </lineage>
</organism>
<dbReference type="AlphaFoldDB" id="A0AAQ3L2K4"/>
<dbReference type="Gene3D" id="1.10.110.10">
    <property type="entry name" value="Plant lipid-transfer and hydrophobic proteins"/>
    <property type="match status" value="1"/>
</dbReference>
<dbReference type="EMBL" id="CP136898">
    <property type="protein sequence ID" value="WOL19662.1"/>
    <property type="molecule type" value="Genomic_DNA"/>
</dbReference>
<sequence>MAAFSSSSSSSRFVSVLAALLLFCCVPLGRSDLAKDKEECQDTLVGLATCITYVEGKAKAPTPDCCSGLSRILKTNRKCLCVLIKDRDEPGLGLTFNATLAMSLPTVCRASGANISECPVLLGLPPHSKEAQIFEQFGSGNKAATGGSSAAAVEGSSSTGKDDAKGSGGGRSKYAGERAATPVLFLIATLVFASWVVN</sequence>